<feature type="transmembrane region" description="Helical" evidence="2">
    <location>
        <begin position="124"/>
        <end position="147"/>
    </location>
</feature>
<accession>A0ABR3BPE0</accession>
<dbReference type="PANTHER" id="PTHR35519:SF2">
    <property type="entry name" value="PH DOMAIN PROTEIN"/>
    <property type="match status" value="1"/>
</dbReference>
<proteinExistence type="predicted"/>
<protein>
    <submittedName>
        <fullName evidence="3">Uncharacterized protein</fullName>
    </submittedName>
</protein>
<keyword evidence="4" id="KW-1185">Reference proteome</keyword>
<sequence>MSSVLSAIWPFLSSYRPNAARDRQAQREKQPLRFGAFEATYKPPGFGIRSPRNDDEAQRLYNHIRTVAYWLDAAPLLADLGLPFRAGLDDIISLIPIYGDIVSGILQLYQVWLCFIFGVPRTILGYMLFNVLIDCVVGIVPLIGDFLDNLFKSNLRNLALLEDWLLTSPAATRSYHILLMPNTTDFIPKPKASKYSTSWFGGGHGKSEEDEEKKRERTTGKVRQTRRMGRDEGEVPQAQSDVPPPEFVHAFVNSPAHNCNHATAIFFWTGAERRMNAVMIFAPQFA</sequence>
<evidence type="ECO:0000313" key="4">
    <source>
        <dbReference type="Proteomes" id="UP000054399"/>
    </source>
</evidence>
<comment type="caution">
    <text evidence="3">The sequence shown here is derived from an EMBL/GenBank/DDBJ whole genome shotgun (WGS) entry which is preliminary data.</text>
</comment>
<dbReference type="GeneID" id="91991547"/>
<gene>
    <name evidence="3" type="ORF">I308_104691</name>
</gene>
<organism evidence="3 4">
    <name type="scientific">Cryptococcus tetragattii IND107</name>
    <dbReference type="NCBI Taxonomy" id="1296105"/>
    <lineage>
        <taxon>Eukaryota</taxon>
        <taxon>Fungi</taxon>
        <taxon>Dikarya</taxon>
        <taxon>Basidiomycota</taxon>
        <taxon>Agaricomycotina</taxon>
        <taxon>Tremellomycetes</taxon>
        <taxon>Tremellales</taxon>
        <taxon>Cryptococcaceae</taxon>
        <taxon>Cryptococcus</taxon>
        <taxon>Cryptococcus gattii species complex</taxon>
    </lineage>
</organism>
<keyword evidence="2" id="KW-0472">Membrane</keyword>
<feature type="region of interest" description="Disordered" evidence="1">
    <location>
        <begin position="197"/>
        <end position="243"/>
    </location>
</feature>
<dbReference type="RefSeq" id="XP_066612643.1">
    <property type="nucleotide sequence ID" value="XM_066759156.1"/>
</dbReference>
<evidence type="ECO:0000256" key="2">
    <source>
        <dbReference type="SAM" id="Phobius"/>
    </source>
</evidence>
<feature type="transmembrane region" description="Helical" evidence="2">
    <location>
        <begin position="97"/>
        <end position="118"/>
    </location>
</feature>
<dbReference type="Pfam" id="PF13430">
    <property type="entry name" value="DUF4112"/>
    <property type="match status" value="1"/>
</dbReference>
<dbReference type="Proteomes" id="UP000054399">
    <property type="component" value="Unassembled WGS sequence"/>
</dbReference>
<dbReference type="InterPro" id="IPR025187">
    <property type="entry name" value="DUF4112"/>
</dbReference>
<reference evidence="3" key="2">
    <citation type="submission" date="2024-01" db="EMBL/GenBank/DDBJ databases">
        <title>Comparative genomics of Cryptococcus and Kwoniella reveals pathogenesis evolution and contrasting modes of karyotype evolution via chromosome fusion or intercentromeric recombination.</title>
        <authorList>
            <person name="Coelho M.A."/>
            <person name="David-Palma M."/>
            <person name="Shea T."/>
            <person name="Bowers K."/>
            <person name="Mcginley-Smith S."/>
            <person name="Mohammad A.W."/>
            <person name="Gnirke A."/>
            <person name="Yurkov A.M."/>
            <person name="Nowrousian M."/>
            <person name="Sun S."/>
            <person name="Cuomo C.A."/>
            <person name="Heitman J."/>
        </authorList>
    </citation>
    <scope>NUCLEOTIDE SEQUENCE</scope>
    <source>
        <strain evidence="3">IND107</strain>
    </source>
</reference>
<dbReference type="PANTHER" id="PTHR35519">
    <property type="entry name" value="MEMBRANE PROTEINS"/>
    <property type="match status" value="1"/>
</dbReference>
<name>A0ABR3BPE0_9TREE</name>
<evidence type="ECO:0000256" key="1">
    <source>
        <dbReference type="SAM" id="MobiDB-lite"/>
    </source>
</evidence>
<keyword evidence="2" id="KW-1133">Transmembrane helix</keyword>
<dbReference type="EMBL" id="ATAM02000008">
    <property type="protein sequence ID" value="KAL0245559.1"/>
    <property type="molecule type" value="Genomic_DNA"/>
</dbReference>
<reference evidence="3" key="1">
    <citation type="submission" date="2015-01" db="EMBL/GenBank/DDBJ databases">
        <authorList>
            <consortium name="The Broad Institute Genomics Platform"/>
            <person name="Cuomo C."/>
            <person name="Litvintseva A."/>
            <person name="Chen Y."/>
            <person name="Heitman J."/>
            <person name="Sun S."/>
            <person name="Springer D."/>
            <person name="Dromer F."/>
            <person name="Young S."/>
            <person name="Zeng Q."/>
            <person name="Gargeya S."/>
            <person name="Abouelleil A."/>
            <person name="Alvarado L."/>
            <person name="Chapman S.B."/>
            <person name="Gainer-Dewar J."/>
            <person name="Goldberg J."/>
            <person name="Griggs A."/>
            <person name="Gujja S."/>
            <person name="Hansen M."/>
            <person name="Howarth C."/>
            <person name="Imamovic A."/>
            <person name="Larimer J."/>
            <person name="Murphy C."/>
            <person name="Naylor J."/>
            <person name="Pearson M."/>
            <person name="Priest M."/>
            <person name="Roberts A."/>
            <person name="Saif S."/>
            <person name="Shea T."/>
            <person name="Sykes S."/>
            <person name="Wortman J."/>
            <person name="Nusbaum C."/>
            <person name="Birren B."/>
        </authorList>
    </citation>
    <scope>NUCLEOTIDE SEQUENCE</scope>
    <source>
        <strain evidence="3">IND107</strain>
    </source>
</reference>
<keyword evidence="2" id="KW-0812">Transmembrane</keyword>
<evidence type="ECO:0000313" key="3">
    <source>
        <dbReference type="EMBL" id="KAL0245559.1"/>
    </source>
</evidence>